<comment type="caution">
    <text evidence="1">The sequence shown here is derived from an EMBL/GenBank/DDBJ whole genome shotgun (WGS) entry which is preliminary data.</text>
</comment>
<sequence>MDNLLISGTNSDVSGRFSATANINTENANSTVIPVNNESAGGVKSIGARYREEWRHVV</sequence>
<dbReference type="EMBL" id="JAIWYP010000004">
    <property type="protein sequence ID" value="KAH3832548.1"/>
    <property type="molecule type" value="Genomic_DNA"/>
</dbReference>
<proteinExistence type="predicted"/>
<keyword evidence="2" id="KW-1185">Reference proteome</keyword>
<dbReference type="Proteomes" id="UP000828390">
    <property type="component" value="Unassembled WGS sequence"/>
</dbReference>
<dbReference type="AlphaFoldDB" id="A0A9D4K3X1"/>
<accession>A0A9D4K3X1</accession>
<organism evidence="1 2">
    <name type="scientific">Dreissena polymorpha</name>
    <name type="common">Zebra mussel</name>
    <name type="synonym">Mytilus polymorpha</name>
    <dbReference type="NCBI Taxonomy" id="45954"/>
    <lineage>
        <taxon>Eukaryota</taxon>
        <taxon>Metazoa</taxon>
        <taxon>Spiralia</taxon>
        <taxon>Lophotrochozoa</taxon>
        <taxon>Mollusca</taxon>
        <taxon>Bivalvia</taxon>
        <taxon>Autobranchia</taxon>
        <taxon>Heteroconchia</taxon>
        <taxon>Euheterodonta</taxon>
        <taxon>Imparidentia</taxon>
        <taxon>Neoheterodontei</taxon>
        <taxon>Myida</taxon>
        <taxon>Dreissenoidea</taxon>
        <taxon>Dreissenidae</taxon>
        <taxon>Dreissena</taxon>
    </lineage>
</organism>
<protein>
    <submittedName>
        <fullName evidence="1">Uncharacterized protein</fullName>
    </submittedName>
</protein>
<evidence type="ECO:0000313" key="2">
    <source>
        <dbReference type="Proteomes" id="UP000828390"/>
    </source>
</evidence>
<reference evidence="1" key="2">
    <citation type="submission" date="2020-11" db="EMBL/GenBank/DDBJ databases">
        <authorList>
            <person name="McCartney M.A."/>
            <person name="Auch B."/>
            <person name="Kono T."/>
            <person name="Mallez S."/>
            <person name="Becker A."/>
            <person name="Gohl D.M."/>
            <person name="Silverstein K.A.T."/>
            <person name="Koren S."/>
            <person name="Bechman K.B."/>
            <person name="Herman A."/>
            <person name="Abrahante J.E."/>
            <person name="Garbe J."/>
        </authorList>
    </citation>
    <scope>NUCLEOTIDE SEQUENCE</scope>
    <source>
        <strain evidence="1">Duluth1</strain>
        <tissue evidence="1">Whole animal</tissue>
    </source>
</reference>
<reference evidence="1" key="1">
    <citation type="journal article" date="2019" name="bioRxiv">
        <title>The Genome of the Zebra Mussel, Dreissena polymorpha: A Resource for Invasive Species Research.</title>
        <authorList>
            <person name="McCartney M.A."/>
            <person name="Auch B."/>
            <person name="Kono T."/>
            <person name="Mallez S."/>
            <person name="Zhang Y."/>
            <person name="Obille A."/>
            <person name="Becker A."/>
            <person name="Abrahante J.E."/>
            <person name="Garbe J."/>
            <person name="Badalamenti J.P."/>
            <person name="Herman A."/>
            <person name="Mangelson H."/>
            <person name="Liachko I."/>
            <person name="Sullivan S."/>
            <person name="Sone E.D."/>
            <person name="Koren S."/>
            <person name="Silverstein K.A.T."/>
            <person name="Beckman K.B."/>
            <person name="Gohl D.M."/>
        </authorList>
    </citation>
    <scope>NUCLEOTIDE SEQUENCE</scope>
    <source>
        <strain evidence="1">Duluth1</strain>
        <tissue evidence="1">Whole animal</tissue>
    </source>
</reference>
<gene>
    <name evidence="1" type="ORF">DPMN_105838</name>
</gene>
<name>A0A9D4K3X1_DREPO</name>
<evidence type="ECO:0000313" key="1">
    <source>
        <dbReference type="EMBL" id="KAH3832548.1"/>
    </source>
</evidence>